<dbReference type="EMBL" id="FQVK01000003">
    <property type="protein sequence ID" value="SHE49920.1"/>
    <property type="molecule type" value="Genomic_DNA"/>
</dbReference>
<dbReference type="PANTHER" id="PTHR38013:SF1">
    <property type="entry name" value="GLYCOPROTEIN_POLYSACCHARIDE METABOLISM"/>
    <property type="match status" value="1"/>
</dbReference>
<sequence length="245" mass="25994">MQTAKSLLAGTALWAAVCGAAQAGTVEGTATYRERIAVPPGATLFVELQDVSRADAPAVTLAAQRYALTGVPAQFALTYDDALIQDRHRYVVRASVHQDGKLLFTTDTAYPVLTNDAGNSVDLVMVKVQERGAAMLENTQWTATEVNGVALDAEKRPQITFAEGGAFGGTGGCNRFSGQAEISGKSMSFPDNMAATLMACPPPLDEVEREFLAALPKVASFVQRGDTLVLVDAAGEPVLQFRRDQ</sequence>
<gene>
    <name evidence="3" type="ORF">SAMN05444279_10394</name>
</gene>
<dbReference type="InterPro" id="IPR038670">
    <property type="entry name" value="HslJ-like_sf"/>
</dbReference>
<feature type="chain" id="PRO_5012612328" evidence="1">
    <location>
        <begin position="24"/>
        <end position="245"/>
    </location>
</feature>
<protein>
    <submittedName>
        <fullName evidence="3">Putative lipoprotein</fullName>
    </submittedName>
</protein>
<evidence type="ECO:0000313" key="4">
    <source>
        <dbReference type="Proteomes" id="UP000325134"/>
    </source>
</evidence>
<feature type="signal peptide" evidence="1">
    <location>
        <begin position="1"/>
        <end position="23"/>
    </location>
</feature>
<dbReference type="Proteomes" id="UP000325134">
    <property type="component" value="Unassembled WGS sequence"/>
</dbReference>
<dbReference type="PANTHER" id="PTHR38013">
    <property type="entry name" value="GLYCOPROTEIN/POLYSACCHARIDE METABOLISM"/>
    <property type="match status" value="1"/>
</dbReference>
<name>A0A1M4TZS2_9RHOB</name>
<evidence type="ECO:0000259" key="2">
    <source>
        <dbReference type="Pfam" id="PF03724"/>
    </source>
</evidence>
<dbReference type="InterPro" id="IPR039366">
    <property type="entry name" value="Pilotin"/>
</dbReference>
<evidence type="ECO:0000256" key="1">
    <source>
        <dbReference type="SAM" id="SignalP"/>
    </source>
</evidence>
<organism evidence="3 4">
    <name type="scientific">Ruegeria intermedia</name>
    <dbReference type="NCBI Taxonomy" id="996115"/>
    <lineage>
        <taxon>Bacteria</taxon>
        <taxon>Pseudomonadati</taxon>
        <taxon>Pseudomonadota</taxon>
        <taxon>Alphaproteobacteria</taxon>
        <taxon>Rhodobacterales</taxon>
        <taxon>Roseobacteraceae</taxon>
        <taxon>Ruegeria</taxon>
    </lineage>
</organism>
<feature type="domain" description="DUF306" evidence="2">
    <location>
        <begin position="134"/>
        <end position="242"/>
    </location>
</feature>
<dbReference type="Pfam" id="PF03724">
    <property type="entry name" value="META"/>
    <property type="match status" value="1"/>
</dbReference>
<keyword evidence="4" id="KW-1185">Reference proteome</keyword>
<dbReference type="RefSeq" id="WP_149774659.1">
    <property type="nucleotide sequence ID" value="NZ_FQVK01000003.1"/>
</dbReference>
<proteinExistence type="predicted"/>
<keyword evidence="1" id="KW-0732">Signal</keyword>
<dbReference type="Gene3D" id="2.40.128.270">
    <property type="match status" value="1"/>
</dbReference>
<keyword evidence="3" id="KW-0449">Lipoprotein</keyword>
<dbReference type="InterPro" id="IPR005184">
    <property type="entry name" value="DUF306_Meta_HslJ"/>
</dbReference>
<accession>A0A1M4TZS2</accession>
<dbReference type="InterPro" id="IPR053196">
    <property type="entry name" value="Lipoprotein_YbaY-like"/>
</dbReference>
<dbReference type="OrthoDB" id="9809132at2"/>
<reference evidence="3 4" key="1">
    <citation type="submission" date="2016-11" db="EMBL/GenBank/DDBJ databases">
        <authorList>
            <person name="Varghese N."/>
            <person name="Submissions S."/>
        </authorList>
    </citation>
    <scope>NUCLEOTIDE SEQUENCE [LARGE SCALE GENOMIC DNA]</scope>
    <source>
        <strain evidence="3 4">DSM 29341</strain>
    </source>
</reference>
<dbReference type="Pfam" id="PF09619">
    <property type="entry name" value="YscW"/>
    <property type="match status" value="1"/>
</dbReference>
<dbReference type="AlphaFoldDB" id="A0A1M4TZS2"/>
<evidence type="ECO:0000313" key="3">
    <source>
        <dbReference type="EMBL" id="SHE49920.1"/>
    </source>
</evidence>